<dbReference type="AlphaFoldDB" id="A0A6V7QSK6"/>
<feature type="compositionally biased region" description="Low complexity" evidence="1">
    <location>
        <begin position="37"/>
        <end position="46"/>
    </location>
</feature>
<keyword evidence="2" id="KW-1133">Transmembrane helix</keyword>
<reference evidence="3" key="1">
    <citation type="submission" date="2020-07" db="EMBL/GenBank/DDBJ databases">
        <authorList>
            <person name="Lin J."/>
        </authorList>
    </citation>
    <scope>NUCLEOTIDE SEQUENCE</scope>
</reference>
<gene>
    <name evidence="3" type="ORF">CB5_LOCUS28966</name>
</gene>
<dbReference type="EMBL" id="CAJEUB010000005">
    <property type="protein sequence ID" value="CAD1845755.1"/>
    <property type="molecule type" value="Genomic_DNA"/>
</dbReference>
<keyword evidence="2" id="KW-0472">Membrane</keyword>
<proteinExistence type="predicted"/>
<keyword evidence="2" id="KW-0812">Transmembrane</keyword>
<sequence>MLSQLLSYSPPLPPPITPLPFPTSTDPPPPPPPPYPVASAAATSPEPAAPPPRPPKCSLSLDGAVVRDVGAAALATGVALGILRFWEELAKRGVFEQKLSRKLVHISIGMAFLLFWPIFSSESYAPFLAALAPGINIIRMLLLDSV</sequence>
<organism evidence="3">
    <name type="scientific">Ananas comosus var. bracteatus</name>
    <name type="common">red pineapple</name>
    <dbReference type="NCBI Taxonomy" id="296719"/>
    <lineage>
        <taxon>Eukaryota</taxon>
        <taxon>Viridiplantae</taxon>
        <taxon>Streptophyta</taxon>
        <taxon>Embryophyta</taxon>
        <taxon>Tracheophyta</taxon>
        <taxon>Spermatophyta</taxon>
        <taxon>Magnoliopsida</taxon>
        <taxon>Liliopsida</taxon>
        <taxon>Poales</taxon>
        <taxon>Bromeliaceae</taxon>
        <taxon>Bromelioideae</taxon>
        <taxon>Ananas</taxon>
    </lineage>
</organism>
<accession>A0A6V7QSK6</accession>
<evidence type="ECO:0000256" key="1">
    <source>
        <dbReference type="SAM" id="MobiDB-lite"/>
    </source>
</evidence>
<feature type="compositionally biased region" description="Pro residues" evidence="1">
    <location>
        <begin position="10"/>
        <end position="36"/>
    </location>
</feature>
<feature type="transmembrane region" description="Helical" evidence="2">
    <location>
        <begin position="124"/>
        <end position="142"/>
    </location>
</feature>
<evidence type="ECO:0000256" key="2">
    <source>
        <dbReference type="SAM" id="Phobius"/>
    </source>
</evidence>
<name>A0A6V7QSK6_ANACO</name>
<feature type="transmembrane region" description="Helical" evidence="2">
    <location>
        <begin position="69"/>
        <end position="87"/>
    </location>
</feature>
<protein>
    <submittedName>
        <fullName evidence="3">Uncharacterized protein</fullName>
    </submittedName>
</protein>
<feature type="transmembrane region" description="Helical" evidence="2">
    <location>
        <begin position="99"/>
        <end position="118"/>
    </location>
</feature>
<feature type="region of interest" description="Disordered" evidence="1">
    <location>
        <begin position="1"/>
        <end position="55"/>
    </location>
</feature>
<evidence type="ECO:0000313" key="3">
    <source>
        <dbReference type="EMBL" id="CAD1845755.1"/>
    </source>
</evidence>